<evidence type="ECO:0000259" key="3">
    <source>
        <dbReference type="PROSITE" id="PS51724"/>
    </source>
</evidence>
<feature type="region of interest" description="Disordered" evidence="1">
    <location>
        <begin position="273"/>
        <end position="306"/>
    </location>
</feature>
<dbReference type="Gene3D" id="3.30.70.1070">
    <property type="entry name" value="Sporulation related repeat"/>
    <property type="match status" value="1"/>
</dbReference>
<reference evidence="4 5" key="1">
    <citation type="submission" date="2020-02" db="EMBL/GenBank/DDBJ databases">
        <title>Genomic and physiological characterization of two novel Nitrospinaceae genera.</title>
        <authorList>
            <person name="Mueller A.J."/>
            <person name="Jung M.-Y."/>
            <person name="Strachan C.R."/>
            <person name="Herbold C.W."/>
            <person name="Kirkegaard R.H."/>
            <person name="Daims H."/>
        </authorList>
    </citation>
    <scope>NUCLEOTIDE SEQUENCE [LARGE SCALE GENOMIC DNA]</scope>
    <source>
        <strain evidence="4">EB</strain>
    </source>
</reference>
<proteinExistence type="predicted"/>
<keyword evidence="2" id="KW-0472">Membrane</keyword>
<evidence type="ECO:0000313" key="5">
    <source>
        <dbReference type="Proteomes" id="UP000594688"/>
    </source>
</evidence>
<dbReference type="KEGG" id="nli:G3M70_00570"/>
<feature type="compositionally biased region" description="Basic and acidic residues" evidence="1">
    <location>
        <begin position="71"/>
        <end position="93"/>
    </location>
</feature>
<evidence type="ECO:0000256" key="1">
    <source>
        <dbReference type="SAM" id="MobiDB-lite"/>
    </source>
</evidence>
<feature type="compositionally biased region" description="Polar residues" evidence="1">
    <location>
        <begin position="57"/>
        <end position="70"/>
    </location>
</feature>
<dbReference type="EMBL" id="CP048685">
    <property type="protein sequence ID" value="QPJ60461.1"/>
    <property type="molecule type" value="Genomic_DNA"/>
</dbReference>
<sequence>MKLIIRLVVLIVVALFLFTGGFWLGNQWRGNSVGIPDGDLLAKLPGKDQGAPKPEDSNITTPNEQNTLESSENRKKNSNEKLLSPKEPNKPKESAGLSPEPPPQANDANAATTKTKTIPPEKTIQPALQSETAAGPEKKIDPAPAEVQPSPEKTTPPLASANATSQPKQKENKESLSLIVTPEDLGKSQITYSVQVGTYLDKDLARIRLDQLKAKQYPAFLVSAWDHQKQLWYTVRVGRYTDIMKAQMAAKEITMKERIPATVYGLGSLRYEDAQESTKTSPENMAPAEKKSATQTSPPAKEDSSL</sequence>
<dbReference type="Pfam" id="PF05036">
    <property type="entry name" value="SPOR"/>
    <property type="match status" value="1"/>
</dbReference>
<keyword evidence="2" id="KW-1133">Transmembrane helix</keyword>
<accession>A0A7T0BT54</accession>
<feature type="transmembrane region" description="Helical" evidence="2">
    <location>
        <begin position="7"/>
        <end position="25"/>
    </location>
</feature>
<dbReference type="GO" id="GO:0042834">
    <property type="term" value="F:peptidoglycan binding"/>
    <property type="evidence" value="ECO:0007669"/>
    <property type="project" value="InterPro"/>
</dbReference>
<evidence type="ECO:0000313" key="4">
    <source>
        <dbReference type="EMBL" id="QPJ60461.1"/>
    </source>
</evidence>
<protein>
    <recommendedName>
        <fullName evidence="3">SPOR domain-containing protein</fullName>
    </recommendedName>
</protein>
<dbReference type="InterPro" id="IPR007730">
    <property type="entry name" value="SPOR-like_dom"/>
</dbReference>
<feature type="compositionally biased region" description="Low complexity" evidence="1">
    <location>
        <begin position="105"/>
        <end position="117"/>
    </location>
</feature>
<name>A0A7T0BT54_9BACT</name>
<feature type="domain" description="SPOR" evidence="3">
    <location>
        <begin position="186"/>
        <end position="266"/>
    </location>
</feature>
<dbReference type="InterPro" id="IPR036680">
    <property type="entry name" value="SPOR-like_sf"/>
</dbReference>
<evidence type="ECO:0000256" key="2">
    <source>
        <dbReference type="SAM" id="Phobius"/>
    </source>
</evidence>
<dbReference type="AlphaFoldDB" id="A0A7T0BT54"/>
<dbReference type="PROSITE" id="PS51724">
    <property type="entry name" value="SPOR"/>
    <property type="match status" value="1"/>
</dbReference>
<organism evidence="4 5">
    <name type="scientific">Candidatus Nitronauta litoralis</name>
    <dbReference type="NCBI Taxonomy" id="2705533"/>
    <lineage>
        <taxon>Bacteria</taxon>
        <taxon>Pseudomonadati</taxon>
        <taxon>Nitrospinota/Tectimicrobiota group</taxon>
        <taxon>Nitrospinota</taxon>
        <taxon>Nitrospinia</taxon>
        <taxon>Nitrospinales</taxon>
        <taxon>Nitrospinaceae</taxon>
        <taxon>Candidatus Nitronauta</taxon>
    </lineage>
</organism>
<feature type="region of interest" description="Disordered" evidence="1">
    <location>
        <begin position="43"/>
        <end position="174"/>
    </location>
</feature>
<gene>
    <name evidence="4" type="ORF">G3M70_00570</name>
</gene>
<dbReference type="Proteomes" id="UP000594688">
    <property type="component" value="Chromosome"/>
</dbReference>
<keyword evidence="2" id="KW-0812">Transmembrane</keyword>
<dbReference type="SUPFAM" id="SSF110997">
    <property type="entry name" value="Sporulation related repeat"/>
    <property type="match status" value="1"/>
</dbReference>